<evidence type="ECO:0000313" key="2">
    <source>
        <dbReference type="Proteomes" id="UP000789920"/>
    </source>
</evidence>
<organism evidence="1 2">
    <name type="scientific">Racocetra persica</name>
    <dbReference type="NCBI Taxonomy" id="160502"/>
    <lineage>
        <taxon>Eukaryota</taxon>
        <taxon>Fungi</taxon>
        <taxon>Fungi incertae sedis</taxon>
        <taxon>Mucoromycota</taxon>
        <taxon>Glomeromycotina</taxon>
        <taxon>Glomeromycetes</taxon>
        <taxon>Diversisporales</taxon>
        <taxon>Gigasporaceae</taxon>
        <taxon>Racocetra</taxon>
    </lineage>
</organism>
<keyword evidence="2" id="KW-1185">Reference proteome</keyword>
<name>A0ACA9SSD4_9GLOM</name>
<dbReference type="Proteomes" id="UP000789920">
    <property type="component" value="Unassembled WGS sequence"/>
</dbReference>
<feature type="non-terminal residue" evidence="1">
    <location>
        <position position="163"/>
    </location>
</feature>
<proteinExistence type="predicted"/>
<protein>
    <submittedName>
        <fullName evidence="1">27718_t:CDS:1</fullName>
    </submittedName>
</protein>
<dbReference type="EMBL" id="CAJVQC010143820">
    <property type="protein sequence ID" value="CAG8844729.1"/>
    <property type="molecule type" value="Genomic_DNA"/>
</dbReference>
<feature type="non-terminal residue" evidence="1">
    <location>
        <position position="1"/>
    </location>
</feature>
<comment type="caution">
    <text evidence="1">The sequence shown here is derived from an EMBL/GenBank/DDBJ whole genome shotgun (WGS) entry which is preliminary data.</text>
</comment>
<accession>A0ACA9SSD4</accession>
<reference evidence="1" key="1">
    <citation type="submission" date="2021-06" db="EMBL/GenBank/DDBJ databases">
        <authorList>
            <person name="Kallberg Y."/>
            <person name="Tangrot J."/>
            <person name="Rosling A."/>
        </authorList>
    </citation>
    <scope>NUCLEOTIDE SEQUENCE</scope>
    <source>
        <strain evidence="1">MA461A</strain>
    </source>
</reference>
<gene>
    <name evidence="1" type="ORF">RPERSI_LOCUS33333</name>
</gene>
<evidence type="ECO:0000313" key="1">
    <source>
        <dbReference type="EMBL" id="CAG8844729.1"/>
    </source>
</evidence>
<sequence length="163" mass="18266">AEDIYNFSEALERIRQSGGDLMRDRQVQELHERVVDLKSKLTKNLTETIQKHQDLVDMHEKLSQAVKLYDRLLDERFSNSYARRASTISYSIPQRVTSSGIPSTGNVYPSVASPNQTSNIYPHAPSYPVASAPATSPSYYAAQTVQYTQPQSRAIESGTQQTV</sequence>